<dbReference type="AlphaFoldDB" id="A0A6S7I8C9"/>
<feature type="non-terminal residue" evidence="1">
    <location>
        <position position="1"/>
    </location>
</feature>
<dbReference type="EMBL" id="CACRXK020007818">
    <property type="protein sequence ID" value="CAB4013259.1"/>
    <property type="molecule type" value="Genomic_DNA"/>
</dbReference>
<dbReference type="PROSITE" id="PS50294">
    <property type="entry name" value="WD_REPEATS_REGION"/>
    <property type="match status" value="2"/>
</dbReference>
<gene>
    <name evidence="1" type="ORF">PACLA_8A088924</name>
</gene>
<dbReference type="InterPro" id="IPR019775">
    <property type="entry name" value="WD40_repeat_CS"/>
</dbReference>
<keyword evidence="2" id="KW-1185">Reference proteome</keyword>
<dbReference type="SUPFAM" id="SSF50978">
    <property type="entry name" value="WD40 repeat-like"/>
    <property type="match status" value="1"/>
</dbReference>
<proteinExistence type="predicted"/>
<comment type="caution">
    <text evidence="1">The sequence shown here is derived from an EMBL/GenBank/DDBJ whole genome shotgun (WGS) entry which is preliminary data.</text>
</comment>
<organism evidence="1 2">
    <name type="scientific">Paramuricea clavata</name>
    <name type="common">Red gorgonian</name>
    <name type="synonym">Violescent sea-whip</name>
    <dbReference type="NCBI Taxonomy" id="317549"/>
    <lineage>
        <taxon>Eukaryota</taxon>
        <taxon>Metazoa</taxon>
        <taxon>Cnidaria</taxon>
        <taxon>Anthozoa</taxon>
        <taxon>Octocorallia</taxon>
        <taxon>Malacalcyonacea</taxon>
        <taxon>Plexauridae</taxon>
        <taxon>Paramuricea</taxon>
    </lineage>
</organism>
<feature type="non-terminal residue" evidence="1">
    <location>
        <position position="157"/>
    </location>
</feature>
<reference evidence="1" key="1">
    <citation type="submission" date="2020-04" db="EMBL/GenBank/DDBJ databases">
        <authorList>
            <person name="Alioto T."/>
            <person name="Alioto T."/>
            <person name="Gomez Garrido J."/>
        </authorList>
    </citation>
    <scope>NUCLEOTIDE SEQUENCE</scope>
    <source>
        <strain evidence="1">A484AB</strain>
    </source>
</reference>
<sequence>ASGSWDCSVRLWSLDLSLVSKHDQTNPSCHVLQGHKSNVKAVSFSCQGLLASASWDLSIILWDINTKSMNIILRGHTGWIQACTFSPDGNTLVSAADDQTVRVWDVNEGNCIKELECNTEEIHTCCFKPNGTLLASGPSTPSKNIQIYHENVLHLPS</sequence>
<evidence type="ECO:0000313" key="1">
    <source>
        <dbReference type="EMBL" id="CAB4013259.1"/>
    </source>
</evidence>
<dbReference type="PANTHER" id="PTHR19879:SF9">
    <property type="entry name" value="TRANSCRIPTION INITIATION FACTOR TFIID SUBUNIT 5"/>
    <property type="match status" value="1"/>
</dbReference>
<dbReference type="OrthoDB" id="674604at2759"/>
<dbReference type="SMART" id="SM00320">
    <property type="entry name" value="WD40"/>
    <property type="match status" value="3"/>
</dbReference>
<dbReference type="Proteomes" id="UP001152795">
    <property type="component" value="Unassembled WGS sequence"/>
</dbReference>
<dbReference type="PROSITE" id="PS00678">
    <property type="entry name" value="WD_REPEATS_1"/>
    <property type="match status" value="2"/>
</dbReference>
<protein>
    <submittedName>
        <fullName evidence="1">WD repeat-containing 38-like</fullName>
    </submittedName>
</protein>
<dbReference type="Pfam" id="PF00400">
    <property type="entry name" value="WD40"/>
    <property type="match status" value="3"/>
</dbReference>
<dbReference type="Gene3D" id="2.130.10.10">
    <property type="entry name" value="YVTN repeat-like/Quinoprotein amine dehydrogenase"/>
    <property type="match status" value="1"/>
</dbReference>
<dbReference type="PANTHER" id="PTHR19879">
    <property type="entry name" value="TRANSCRIPTION INITIATION FACTOR TFIID"/>
    <property type="match status" value="1"/>
</dbReference>
<dbReference type="PROSITE" id="PS50082">
    <property type="entry name" value="WD_REPEATS_2"/>
    <property type="match status" value="2"/>
</dbReference>
<dbReference type="InterPro" id="IPR036322">
    <property type="entry name" value="WD40_repeat_dom_sf"/>
</dbReference>
<dbReference type="InterPro" id="IPR001680">
    <property type="entry name" value="WD40_rpt"/>
</dbReference>
<evidence type="ECO:0000313" key="2">
    <source>
        <dbReference type="Proteomes" id="UP001152795"/>
    </source>
</evidence>
<name>A0A6S7I8C9_PARCT</name>
<dbReference type="InterPro" id="IPR015943">
    <property type="entry name" value="WD40/YVTN_repeat-like_dom_sf"/>
</dbReference>
<accession>A0A6S7I8C9</accession>